<evidence type="ECO:0000259" key="9">
    <source>
        <dbReference type="Pfam" id="PF13962"/>
    </source>
</evidence>
<reference evidence="10" key="1">
    <citation type="submission" date="2022-04" db="EMBL/GenBank/DDBJ databases">
        <title>Carnegiea gigantea Genome sequencing and assembly v2.</title>
        <authorList>
            <person name="Copetti D."/>
            <person name="Sanderson M.J."/>
            <person name="Burquez A."/>
            <person name="Wojciechowski M.F."/>
        </authorList>
    </citation>
    <scope>NUCLEOTIDE SEQUENCE</scope>
    <source>
        <strain evidence="10">SGP5-SGP5p</strain>
        <tissue evidence="10">Aerial part</tissue>
    </source>
</reference>
<feature type="transmembrane region" description="Helical" evidence="8">
    <location>
        <begin position="525"/>
        <end position="546"/>
    </location>
</feature>
<dbReference type="PANTHER" id="PTHR24186">
    <property type="entry name" value="PROTEIN PHOSPHATASE 1 REGULATORY SUBUNIT"/>
    <property type="match status" value="1"/>
</dbReference>
<feature type="transmembrane region" description="Helical" evidence="8">
    <location>
        <begin position="566"/>
        <end position="594"/>
    </location>
</feature>
<organism evidence="10 11">
    <name type="scientific">Carnegiea gigantea</name>
    <dbReference type="NCBI Taxonomy" id="171969"/>
    <lineage>
        <taxon>Eukaryota</taxon>
        <taxon>Viridiplantae</taxon>
        <taxon>Streptophyta</taxon>
        <taxon>Embryophyta</taxon>
        <taxon>Tracheophyta</taxon>
        <taxon>Spermatophyta</taxon>
        <taxon>Magnoliopsida</taxon>
        <taxon>eudicotyledons</taxon>
        <taxon>Gunneridae</taxon>
        <taxon>Pentapetalae</taxon>
        <taxon>Caryophyllales</taxon>
        <taxon>Cactineae</taxon>
        <taxon>Cactaceae</taxon>
        <taxon>Cactoideae</taxon>
        <taxon>Echinocereeae</taxon>
        <taxon>Carnegiea</taxon>
    </lineage>
</organism>
<evidence type="ECO:0000313" key="11">
    <source>
        <dbReference type="Proteomes" id="UP001153076"/>
    </source>
</evidence>
<evidence type="ECO:0000256" key="2">
    <source>
        <dbReference type="ARBA" id="ARBA00022692"/>
    </source>
</evidence>
<accession>A0A9Q1GLS0</accession>
<dbReference type="InterPro" id="IPR026961">
    <property type="entry name" value="PGG_dom"/>
</dbReference>
<dbReference type="InterPro" id="IPR036770">
    <property type="entry name" value="Ankyrin_rpt-contain_sf"/>
</dbReference>
<evidence type="ECO:0000256" key="8">
    <source>
        <dbReference type="SAM" id="Phobius"/>
    </source>
</evidence>
<dbReference type="OrthoDB" id="598775at2759"/>
<comment type="subcellular location">
    <subcellularLocation>
        <location evidence="1">Membrane</location>
        <topology evidence="1">Multi-pass membrane protein</topology>
    </subcellularLocation>
</comment>
<gene>
    <name evidence="10" type="ORF">Cgig2_031212</name>
</gene>
<feature type="compositionally biased region" description="Low complexity" evidence="7">
    <location>
        <begin position="1"/>
        <end position="19"/>
    </location>
</feature>
<dbReference type="EMBL" id="JAKOGI010003025">
    <property type="protein sequence ID" value="KAJ8420938.1"/>
    <property type="molecule type" value="Genomic_DNA"/>
</dbReference>
<feature type="transmembrane region" description="Helical" evidence="8">
    <location>
        <begin position="606"/>
        <end position="629"/>
    </location>
</feature>
<dbReference type="InterPro" id="IPR002110">
    <property type="entry name" value="Ankyrin_rpt"/>
</dbReference>
<feature type="transmembrane region" description="Helical" evidence="8">
    <location>
        <begin position="635"/>
        <end position="659"/>
    </location>
</feature>
<dbReference type="AlphaFoldDB" id="A0A9Q1GLS0"/>
<dbReference type="Gene3D" id="1.25.40.20">
    <property type="entry name" value="Ankyrin repeat-containing domain"/>
    <property type="match status" value="1"/>
</dbReference>
<evidence type="ECO:0000256" key="3">
    <source>
        <dbReference type="ARBA" id="ARBA00022737"/>
    </source>
</evidence>
<feature type="transmembrane region" description="Helical" evidence="8">
    <location>
        <begin position="671"/>
        <end position="689"/>
    </location>
</feature>
<keyword evidence="4 8" id="KW-1133">Transmembrane helix</keyword>
<feature type="domain" description="PGG" evidence="9">
    <location>
        <begin position="521"/>
        <end position="629"/>
    </location>
</feature>
<keyword evidence="3" id="KW-0677">Repeat</keyword>
<keyword evidence="5" id="KW-0040">ANK repeat</keyword>
<dbReference type="SUPFAM" id="SSF48403">
    <property type="entry name" value="Ankyrin repeat"/>
    <property type="match status" value="1"/>
</dbReference>
<feature type="compositionally biased region" description="Basic residues" evidence="7">
    <location>
        <begin position="504"/>
        <end position="513"/>
    </location>
</feature>
<dbReference type="GO" id="GO:0005886">
    <property type="term" value="C:plasma membrane"/>
    <property type="evidence" value="ECO:0007669"/>
    <property type="project" value="TreeGrafter"/>
</dbReference>
<dbReference type="Proteomes" id="UP001153076">
    <property type="component" value="Unassembled WGS sequence"/>
</dbReference>
<feature type="region of interest" description="Disordered" evidence="7">
    <location>
        <begin position="57"/>
        <end position="87"/>
    </location>
</feature>
<evidence type="ECO:0000256" key="5">
    <source>
        <dbReference type="ARBA" id="ARBA00023043"/>
    </source>
</evidence>
<keyword evidence="2 8" id="KW-0812">Transmembrane</keyword>
<dbReference type="Pfam" id="PF12796">
    <property type="entry name" value="Ank_2"/>
    <property type="match status" value="3"/>
</dbReference>
<comment type="caution">
    <text evidence="10">The sequence shown here is derived from an EMBL/GenBank/DDBJ whole genome shotgun (WGS) entry which is preliminary data.</text>
</comment>
<evidence type="ECO:0000256" key="7">
    <source>
        <dbReference type="SAM" id="MobiDB-lite"/>
    </source>
</evidence>
<feature type="region of interest" description="Disordered" evidence="7">
    <location>
        <begin position="484"/>
        <end position="516"/>
    </location>
</feature>
<evidence type="ECO:0000256" key="1">
    <source>
        <dbReference type="ARBA" id="ARBA00004141"/>
    </source>
</evidence>
<dbReference type="SMART" id="SM00248">
    <property type="entry name" value="ANK"/>
    <property type="match status" value="9"/>
</dbReference>
<proteinExistence type="predicted"/>
<evidence type="ECO:0000256" key="6">
    <source>
        <dbReference type="ARBA" id="ARBA00023136"/>
    </source>
</evidence>
<sequence>MAHDSSSIRIAAASSSSSIDGGATLSPAAEAEAAAPVIPNNDDDIARIIELVKEANNNNSNSNRRSLRTSNNSSFGTRSSMEEIPHFSESRSLPIEPILLRHLVNGNKEELLALEVNFWELKSPADNSSVLHIAAANSSHAKLISDILPFSKDIIKWKNSKGDLAFHSAAKAGNLECLKALTDWMNYDSGEKDVNAKLLGIGNNEGNTPLHIGLENNQEEIAWYLVNQHAEACYQLSKKMVSPLYLAVKAGYRDLVKRMVALTISRKEDAQDALLRGKSVVHAAIDAQNLEILTEILENFGNLTGAYDEYGRTPLSYAAFKGYLNGVQYLLKEFPDSAYKWDNDEEGSFPIHKAASGGHIKVIKALHSTKLLHNRKGQNILHVAAGSGKSDAVSYMLKVQELERLINMKDEDGNTPLHSATFGFQPRVVYILTRERRVKLEVKNKDGLTALDVAEIHAGSNPTFEARLTWMALRYIDAPQSSQSTRKSYVQKKEEEEERYQNKGQRKQRKKENGKRQLDSYKDRIDTLLLVATLVATVTFAAGFTLPGGYKQDGPQIGMTVLAHKWAFQVFVICNTAAMYSSILAVVTLIWAHLGDLKLVFVSLKFALPVLGFSLAMMSLAFMMGVHVVLSNQPWLSYVVLGIGSIFLAVVLIFIIALYNPSYIRNPVVRFFFSGTFLLLLIVCERSYIDRA</sequence>
<evidence type="ECO:0000256" key="4">
    <source>
        <dbReference type="ARBA" id="ARBA00022989"/>
    </source>
</evidence>
<name>A0A9Q1GLS0_9CARY</name>
<feature type="region of interest" description="Disordered" evidence="7">
    <location>
        <begin position="1"/>
        <end position="30"/>
    </location>
</feature>
<keyword evidence="6 8" id="KW-0472">Membrane</keyword>
<dbReference type="Pfam" id="PF13962">
    <property type="entry name" value="PGG"/>
    <property type="match status" value="1"/>
</dbReference>
<keyword evidence="11" id="KW-1185">Reference proteome</keyword>
<evidence type="ECO:0000313" key="10">
    <source>
        <dbReference type="EMBL" id="KAJ8420938.1"/>
    </source>
</evidence>
<feature type="compositionally biased region" description="Low complexity" evidence="7">
    <location>
        <begin position="57"/>
        <end position="74"/>
    </location>
</feature>
<protein>
    <recommendedName>
        <fullName evidence="9">PGG domain-containing protein</fullName>
    </recommendedName>
</protein>
<dbReference type="PANTHER" id="PTHR24186:SF46">
    <property type="entry name" value="PROTEIN ACCELERATED CELL DEATH 6-LIKE"/>
    <property type="match status" value="1"/>
</dbReference>